<dbReference type="InterPro" id="IPR025605">
    <property type="entry name" value="OST-HTH/LOTUS_dom"/>
</dbReference>
<keyword evidence="4" id="KW-1185">Reference proteome</keyword>
<name>A0ABR7HSD0_9FIRM</name>
<dbReference type="Pfam" id="PF12872">
    <property type="entry name" value="OST-HTH"/>
    <property type="match status" value="1"/>
</dbReference>
<organism evidence="3 4">
    <name type="scientific">Pseudoflavonifractor hominis</name>
    <dbReference type="NCBI Taxonomy" id="2763059"/>
    <lineage>
        <taxon>Bacteria</taxon>
        <taxon>Bacillati</taxon>
        <taxon>Bacillota</taxon>
        <taxon>Clostridia</taxon>
        <taxon>Eubacteriales</taxon>
        <taxon>Oscillospiraceae</taxon>
        <taxon>Pseudoflavonifractor</taxon>
    </lineage>
</organism>
<feature type="compositionally biased region" description="Basic and acidic residues" evidence="1">
    <location>
        <begin position="207"/>
        <end position="218"/>
    </location>
</feature>
<dbReference type="PANTHER" id="PTHR35811:SF1">
    <property type="entry name" value="HTH OST-TYPE DOMAIN-CONTAINING PROTEIN"/>
    <property type="match status" value="1"/>
</dbReference>
<dbReference type="CDD" id="cd11297">
    <property type="entry name" value="PIN_LabA-like_N_1"/>
    <property type="match status" value="1"/>
</dbReference>
<evidence type="ECO:0000313" key="3">
    <source>
        <dbReference type="EMBL" id="MBC5730351.1"/>
    </source>
</evidence>
<dbReference type="InterPro" id="IPR041966">
    <property type="entry name" value="LOTUS-like"/>
</dbReference>
<gene>
    <name evidence="3" type="ORF">H8S34_05830</name>
</gene>
<dbReference type="EMBL" id="JACOPR010000003">
    <property type="protein sequence ID" value="MBC5730351.1"/>
    <property type="molecule type" value="Genomic_DNA"/>
</dbReference>
<accession>A0ABR7HSD0</accession>
<dbReference type="Gene3D" id="3.30.420.610">
    <property type="entry name" value="LOTUS domain-like"/>
    <property type="match status" value="1"/>
</dbReference>
<reference evidence="3 4" key="1">
    <citation type="submission" date="2020-08" db="EMBL/GenBank/DDBJ databases">
        <title>Genome public.</title>
        <authorList>
            <person name="Liu C."/>
            <person name="Sun Q."/>
        </authorList>
    </citation>
    <scope>NUCLEOTIDE SEQUENCE [LARGE SCALE GENOMIC DNA]</scope>
    <source>
        <strain evidence="3 4">New-38</strain>
    </source>
</reference>
<evidence type="ECO:0000259" key="2">
    <source>
        <dbReference type="PROSITE" id="PS51644"/>
    </source>
</evidence>
<dbReference type="Proteomes" id="UP000660021">
    <property type="component" value="Unassembled WGS sequence"/>
</dbReference>
<dbReference type="Gene3D" id="3.40.50.1010">
    <property type="entry name" value="5'-nuclease"/>
    <property type="match status" value="1"/>
</dbReference>
<feature type="region of interest" description="Disordered" evidence="1">
    <location>
        <begin position="165"/>
        <end position="235"/>
    </location>
</feature>
<feature type="domain" description="HTH OST-type" evidence="2">
    <location>
        <begin position="236"/>
        <end position="313"/>
    </location>
</feature>
<dbReference type="InterPro" id="IPR021139">
    <property type="entry name" value="NYN"/>
</dbReference>
<dbReference type="PANTHER" id="PTHR35811">
    <property type="entry name" value="SLR1870 PROTEIN"/>
    <property type="match status" value="1"/>
</dbReference>
<dbReference type="PROSITE" id="PS51644">
    <property type="entry name" value="HTH_OST"/>
    <property type="match status" value="1"/>
</dbReference>
<dbReference type="Pfam" id="PF01936">
    <property type="entry name" value="NYN"/>
    <property type="match status" value="1"/>
</dbReference>
<evidence type="ECO:0000256" key="1">
    <source>
        <dbReference type="SAM" id="MobiDB-lite"/>
    </source>
</evidence>
<dbReference type="CDD" id="cd10146">
    <property type="entry name" value="LabA_like_C"/>
    <property type="match status" value="1"/>
</dbReference>
<dbReference type="RefSeq" id="WP_186963299.1">
    <property type="nucleotide sequence ID" value="NZ_JACOPR010000003.1"/>
</dbReference>
<proteinExistence type="predicted"/>
<evidence type="ECO:0000313" key="4">
    <source>
        <dbReference type="Proteomes" id="UP000660021"/>
    </source>
</evidence>
<protein>
    <submittedName>
        <fullName evidence="3">NYN domain-containing protein</fullName>
    </submittedName>
</protein>
<comment type="caution">
    <text evidence="3">The sequence shown here is derived from an EMBL/GenBank/DDBJ whole genome shotgun (WGS) entry which is preliminary data.</text>
</comment>
<feature type="compositionally biased region" description="Basic and acidic residues" evidence="1">
    <location>
        <begin position="165"/>
        <end position="196"/>
    </location>
</feature>
<sequence>MGAGELRLAVLIDADNAPRTAIKDVMAEVAVYGTPTIKRIYGDWTSPNMSTWKPLLLENAITPIQQYAYTTGKNATDSAMIIDAMDILYSGRVDGFVLVSSDSDFTRLATRLREAGMKVYGMGERKTPGPFIVACDKFVYIEVIRAAGDRARAAAKEAARQAAEEEKAEQARLEREKKEREKAEQARASESARTESGKSTSRRGKKKAEPAKPVEPEPKPAPVPASAEGSEPANRIPPEVEALLADSVEDIADEDGYAFMGDLGNLLVKKQPDFDPRNFGFSKLTKLVKAMDRFEIDVRSTNLPHVKHIFVRDKEPK</sequence>